<evidence type="ECO:0000256" key="1">
    <source>
        <dbReference type="SAM" id="MobiDB-lite"/>
    </source>
</evidence>
<reference evidence="2" key="1">
    <citation type="submission" date="2021-10" db="EMBL/GenBank/DDBJ databases">
        <title>Tropical sea cucumber genome reveals ecological adaptation and Cuvierian tubules defense mechanism.</title>
        <authorList>
            <person name="Chen T."/>
        </authorList>
    </citation>
    <scope>NUCLEOTIDE SEQUENCE</scope>
    <source>
        <strain evidence="2">Nanhai2018</strain>
        <tissue evidence="2">Muscle</tissue>
    </source>
</reference>
<sequence>MAAKAVKYKKDFSERTLSPQPSAPRHRRSRLKTSPATTFQDSAANKNYFPGGTLTADALDNVHVKTTHKRFH</sequence>
<feature type="region of interest" description="Disordered" evidence="1">
    <location>
        <begin position="1"/>
        <end position="46"/>
    </location>
</feature>
<proteinExistence type="predicted"/>
<accession>A0A9Q1CMJ5</accession>
<organism evidence="2 3">
    <name type="scientific">Holothuria leucospilota</name>
    <name type="common">Black long sea cucumber</name>
    <name type="synonym">Mertensiothuria leucospilota</name>
    <dbReference type="NCBI Taxonomy" id="206669"/>
    <lineage>
        <taxon>Eukaryota</taxon>
        <taxon>Metazoa</taxon>
        <taxon>Echinodermata</taxon>
        <taxon>Eleutherozoa</taxon>
        <taxon>Echinozoa</taxon>
        <taxon>Holothuroidea</taxon>
        <taxon>Aspidochirotacea</taxon>
        <taxon>Aspidochirotida</taxon>
        <taxon>Holothuriidae</taxon>
        <taxon>Holothuria</taxon>
    </lineage>
</organism>
<comment type="caution">
    <text evidence="2">The sequence shown here is derived from an EMBL/GenBank/DDBJ whole genome shotgun (WGS) entry which is preliminary data.</text>
</comment>
<gene>
    <name evidence="2" type="ORF">HOLleu_06493</name>
</gene>
<keyword evidence="3" id="KW-1185">Reference proteome</keyword>
<evidence type="ECO:0000313" key="2">
    <source>
        <dbReference type="EMBL" id="KAJ8047483.1"/>
    </source>
</evidence>
<dbReference type="AlphaFoldDB" id="A0A9Q1CMJ5"/>
<dbReference type="EMBL" id="JAIZAY010000002">
    <property type="protein sequence ID" value="KAJ8047483.1"/>
    <property type="molecule type" value="Genomic_DNA"/>
</dbReference>
<feature type="compositionally biased region" description="Polar residues" evidence="1">
    <location>
        <begin position="32"/>
        <end position="45"/>
    </location>
</feature>
<name>A0A9Q1CMJ5_HOLLE</name>
<dbReference type="Proteomes" id="UP001152320">
    <property type="component" value="Chromosome 2"/>
</dbReference>
<evidence type="ECO:0000313" key="3">
    <source>
        <dbReference type="Proteomes" id="UP001152320"/>
    </source>
</evidence>
<protein>
    <submittedName>
        <fullName evidence="2">Uncharacterized protein</fullName>
    </submittedName>
</protein>